<reference evidence="4" key="1">
    <citation type="submission" date="2017-02" db="EMBL/GenBank/DDBJ databases">
        <authorList>
            <person name="Varghese N."/>
            <person name="Submissions S."/>
        </authorList>
    </citation>
    <scope>NUCLEOTIDE SEQUENCE [LARGE SCALE GENOMIC DNA]</scope>
    <source>
        <strain evidence="4">DSM 19608</strain>
    </source>
</reference>
<keyword evidence="2" id="KW-0808">Transferase</keyword>
<dbReference type="Gene3D" id="3.90.1200.10">
    <property type="match status" value="1"/>
</dbReference>
<dbReference type="PANTHER" id="PTHR12149">
    <property type="entry name" value="FRUCTOSAMINE 3 KINASE-RELATED PROTEIN"/>
    <property type="match status" value="1"/>
</dbReference>
<dbReference type="PIRSF" id="PIRSF006221">
    <property type="entry name" value="Ketosamine-3-kinase"/>
    <property type="match status" value="1"/>
</dbReference>
<dbReference type="EMBL" id="FUXB01000014">
    <property type="protein sequence ID" value="SKA16204.1"/>
    <property type="molecule type" value="Genomic_DNA"/>
</dbReference>
<comment type="similarity">
    <text evidence="1 2">Belongs to the fructosamine kinase family.</text>
</comment>
<dbReference type="PANTHER" id="PTHR12149:SF8">
    <property type="entry name" value="PROTEIN-RIBULOSAMINE 3-KINASE"/>
    <property type="match status" value="1"/>
</dbReference>
<dbReference type="RefSeq" id="WP_078927030.1">
    <property type="nucleotide sequence ID" value="NZ_FUXB01000014.1"/>
</dbReference>
<evidence type="ECO:0000256" key="1">
    <source>
        <dbReference type="ARBA" id="ARBA00009460"/>
    </source>
</evidence>
<dbReference type="Pfam" id="PF03881">
    <property type="entry name" value="Fructosamin_kin"/>
    <property type="match status" value="1"/>
</dbReference>
<evidence type="ECO:0000313" key="4">
    <source>
        <dbReference type="Proteomes" id="UP000190834"/>
    </source>
</evidence>
<accession>A0A1T4RJN2</accession>
<dbReference type="InterPro" id="IPR011009">
    <property type="entry name" value="Kinase-like_dom_sf"/>
</dbReference>
<dbReference type="Gene3D" id="3.30.200.20">
    <property type="entry name" value="Phosphorylase Kinase, domain 1"/>
    <property type="match status" value="1"/>
</dbReference>
<dbReference type="InterPro" id="IPR016477">
    <property type="entry name" value="Fructo-/Ketosamine-3-kinase"/>
</dbReference>
<evidence type="ECO:0000313" key="3">
    <source>
        <dbReference type="EMBL" id="SKA16204.1"/>
    </source>
</evidence>
<sequence length="288" mass="33338">MWQAIAQQLSETLSIHYRIVEKERLEGGELHDCYVISDDAERYFVKVNQRDFIHHYELEADNLRLLAESQSITVPIPILVGTTKNHAFIILNYLPTKPLDDPEQSYLFGQQLAKLHQWGEQKEYGFDVENHLGTVIQPNPWHKKWGLFFAEQRIGWQLQLLKEKGIALVDIDEFVELIKQKLGPHMPRPALLHGALWSSNVAQSVTGPIGYDPACYWGDRECDLAATELFGGFKPEFYQGYESVYPLDTRYEERKHIYNLYLILNYCNHFGGHYLAQADAMIKNILAN</sequence>
<dbReference type="GO" id="GO:0016301">
    <property type="term" value="F:kinase activity"/>
    <property type="evidence" value="ECO:0007669"/>
    <property type="project" value="UniProtKB-UniRule"/>
</dbReference>
<gene>
    <name evidence="3" type="ORF">SAMN02745782_02682</name>
</gene>
<dbReference type="GeneID" id="70583544"/>
<name>A0A1T4RJN2_VIBCI</name>
<proteinExistence type="inferred from homology"/>
<dbReference type="STRING" id="1123491.SAMN02745782_02682"/>
<keyword evidence="2 3" id="KW-0418">Kinase</keyword>
<dbReference type="SUPFAM" id="SSF56112">
    <property type="entry name" value="Protein kinase-like (PK-like)"/>
    <property type="match status" value="1"/>
</dbReference>
<protein>
    <submittedName>
        <fullName evidence="3">Fructosamine-3-kinase</fullName>
    </submittedName>
</protein>
<organism evidence="3 4">
    <name type="scientific">Vibrio cincinnatiensis DSM 19608</name>
    <dbReference type="NCBI Taxonomy" id="1123491"/>
    <lineage>
        <taxon>Bacteria</taxon>
        <taxon>Pseudomonadati</taxon>
        <taxon>Pseudomonadota</taxon>
        <taxon>Gammaproteobacteria</taxon>
        <taxon>Vibrionales</taxon>
        <taxon>Vibrionaceae</taxon>
        <taxon>Vibrio</taxon>
    </lineage>
</organism>
<dbReference type="Proteomes" id="UP000190834">
    <property type="component" value="Unassembled WGS sequence"/>
</dbReference>
<dbReference type="OrthoDB" id="5291879at2"/>
<dbReference type="AlphaFoldDB" id="A0A1T4RJN2"/>
<evidence type="ECO:0000256" key="2">
    <source>
        <dbReference type="PIRNR" id="PIRNR006221"/>
    </source>
</evidence>
<keyword evidence="4" id="KW-1185">Reference proteome</keyword>